<keyword evidence="2" id="KW-1185">Reference proteome</keyword>
<dbReference type="GO" id="GO:0005634">
    <property type="term" value="C:nucleus"/>
    <property type="evidence" value="ECO:0007669"/>
    <property type="project" value="EnsemblPlants"/>
</dbReference>
<protein>
    <submittedName>
        <fullName evidence="1">Uncharacterized protein</fullName>
    </submittedName>
</protein>
<dbReference type="Proteomes" id="UP000594263">
    <property type="component" value="Unplaced"/>
</dbReference>
<reference evidence="1" key="1">
    <citation type="submission" date="2021-01" db="UniProtKB">
        <authorList>
            <consortium name="EnsemblPlants"/>
        </authorList>
    </citation>
    <scope>IDENTIFICATION</scope>
</reference>
<sequence length="196" mass="21529">MRREGRQHGMMRTYRIIPSPLNPRSSPISAFDSAPTAGMFTKLNPSKPTNHSKFTGKCGKAGCGQCHLHPACKSREKTKGSHKARGPNDDVSRLKLVSWRVVDARPGLGLSFAGSSASQILAHLAEEEESNLNDVGEYGFGFDRETEVDGGKEIEIEEEKMDGGDADEDETMSFCEVGYVWEQVEGDDSWCLVAEM</sequence>
<dbReference type="AlphaFoldDB" id="A0A7N1A7P7"/>
<evidence type="ECO:0000313" key="2">
    <source>
        <dbReference type="Proteomes" id="UP000594263"/>
    </source>
</evidence>
<accession>A0A7N1A7P7</accession>
<dbReference type="GO" id="GO:0005737">
    <property type="term" value="C:cytoplasm"/>
    <property type="evidence" value="ECO:0007669"/>
    <property type="project" value="EnsemblPlants"/>
</dbReference>
<evidence type="ECO:0000313" key="1">
    <source>
        <dbReference type="EnsemblPlants" id="Kaladp0131s0042.1.v1.1.CDS.1"/>
    </source>
</evidence>
<dbReference type="PANTHER" id="PTHR34278:SF1">
    <property type="entry name" value="PROTEIN THI031, PUTATIVE-RELATED"/>
    <property type="match status" value="1"/>
</dbReference>
<name>A0A7N1A7P7_KALFE</name>
<dbReference type="EnsemblPlants" id="Kaladp0131s0042.1.v1.1">
    <property type="protein sequence ID" value="Kaladp0131s0042.1.v1.1.CDS.1"/>
    <property type="gene ID" value="Kaladp0131s0042.v1.1"/>
</dbReference>
<organism evidence="1 2">
    <name type="scientific">Kalanchoe fedtschenkoi</name>
    <name type="common">Lavender scallops</name>
    <name type="synonym">South American air plant</name>
    <dbReference type="NCBI Taxonomy" id="63787"/>
    <lineage>
        <taxon>Eukaryota</taxon>
        <taxon>Viridiplantae</taxon>
        <taxon>Streptophyta</taxon>
        <taxon>Embryophyta</taxon>
        <taxon>Tracheophyta</taxon>
        <taxon>Spermatophyta</taxon>
        <taxon>Magnoliopsida</taxon>
        <taxon>eudicotyledons</taxon>
        <taxon>Gunneridae</taxon>
        <taxon>Pentapetalae</taxon>
        <taxon>Saxifragales</taxon>
        <taxon>Crassulaceae</taxon>
        <taxon>Kalanchoe</taxon>
    </lineage>
</organism>
<dbReference type="OMA" id="GGNSWHE"/>
<dbReference type="PANTHER" id="PTHR34278">
    <property type="entry name" value="PROTEIN THI031, PUTATIVE-RELATED"/>
    <property type="match status" value="1"/>
</dbReference>
<dbReference type="Gramene" id="Kaladp0131s0042.1.v1.1">
    <property type="protein sequence ID" value="Kaladp0131s0042.1.v1.1.CDS.1"/>
    <property type="gene ID" value="Kaladp0131s0042.v1.1"/>
</dbReference>
<proteinExistence type="predicted"/>